<evidence type="ECO:0000256" key="1">
    <source>
        <dbReference type="SAM" id="MobiDB-lite"/>
    </source>
</evidence>
<dbReference type="AlphaFoldDB" id="A0AAW1TE81"/>
<gene>
    <name evidence="2" type="ORF">WJX84_003364</name>
</gene>
<dbReference type="EMBL" id="JALJOV010000043">
    <property type="protein sequence ID" value="KAK9868136.1"/>
    <property type="molecule type" value="Genomic_DNA"/>
</dbReference>
<proteinExistence type="predicted"/>
<feature type="region of interest" description="Disordered" evidence="1">
    <location>
        <begin position="1"/>
        <end position="77"/>
    </location>
</feature>
<comment type="caution">
    <text evidence="2">The sequence shown here is derived from an EMBL/GenBank/DDBJ whole genome shotgun (WGS) entry which is preliminary data.</text>
</comment>
<organism evidence="2 3">
    <name type="scientific">Apatococcus fuscideae</name>
    <dbReference type="NCBI Taxonomy" id="2026836"/>
    <lineage>
        <taxon>Eukaryota</taxon>
        <taxon>Viridiplantae</taxon>
        <taxon>Chlorophyta</taxon>
        <taxon>core chlorophytes</taxon>
        <taxon>Trebouxiophyceae</taxon>
        <taxon>Chlorellales</taxon>
        <taxon>Chlorellaceae</taxon>
        <taxon>Apatococcus</taxon>
    </lineage>
</organism>
<reference evidence="2 3" key="1">
    <citation type="journal article" date="2024" name="Nat. Commun.">
        <title>Phylogenomics reveals the evolutionary origins of lichenization in chlorophyte algae.</title>
        <authorList>
            <person name="Puginier C."/>
            <person name="Libourel C."/>
            <person name="Otte J."/>
            <person name="Skaloud P."/>
            <person name="Haon M."/>
            <person name="Grisel S."/>
            <person name="Petersen M."/>
            <person name="Berrin J.G."/>
            <person name="Delaux P.M."/>
            <person name="Dal Grande F."/>
            <person name="Keller J."/>
        </authorList>
    </citation>
    <scope>NUCLEOTIDE SEQUENCE [LARGE SCALE GENOMIC DNA]</scope>
    <source>
        <strain evidence="2 3">SAG 2523</strain>
    </source>
</reference>
<evidence type="ECO:0000313" key="3">
    <source>
        <dbReference type="Proteomes" id="UP001485043"/>
    </source>
</evidence>
<sequence>MIRQRRAEDTPAGQGSRDRLQAVRLGLTPGSSDNTEDDDTEDGKQSVQRQPASRRRPSAAPASSDRFGRLSDVMEDGMPTDIELPELEGQLEDINPAMLQAEEECLDQDIVHVFSPAQPQGLTQYQLLEDSAHLTQIDIKSSINSTTRQLLK</sequence>
<accession>A0AAW1TE81</accession>
<name>A0AAW1TE81_9CHLO</name>
<evidence type="ECO:0000313" key="2">
    <source>
        <dbReference type="EMBL" id="KAK9868136.1"/>
    </source>
</evidence>
<protein>
    <submittedName>
        <fullName evidence="2">Uncharacterized protein</fullName>
    </submittedName>
</protein>
<keyword evidence="3" id="KW-1185">Reference proteome</keyword>
<dbReference type="Proteomes" id="UP001485043">
    <property type="component" value="Unassembled WGS sequence"/>
</dbReference>